<dbReference type="AlphaFoldDB" id="A0A238XSL1"/>
<keyword evidence="2" id="KW-0813">Transport</keyword>
<keyword evidence="4 7" id="KW-0812">Transmembrane</keyword>
<evidence type="ECO:0000256" key="5">
    <source>
        <dbReference type="ARBA" id="ARBA00022989"/>
    </source>
</evidence>
<evidence type="ECO:0008006" key="10">
    <source>
        <dbReference type="Google" id="ProtNLM"/>
    </source>
</evidence>
<accession>A0A238XSL1</accession>
<evidence type="ECO:0000256" key="2">
    <source>
        <dbReference type="ARBA" id="ARBA00022448"/>
    </source>
</evidence>
<gene>
    <name evidence="8" type="ORF">SAMN06265340_101218</name>
</gene>
<feature type="transmembrane region" description="Helical" evidence="7">
    <location>
        <begin position="121"/>
        <end position="142"/>
    </location>
</feature>
<dbReference type="Pfam" id="PF03547">
    <property type="entry name" value="Mem_trans"/>
    <property type="match status" value="2"/>
</dbReference>
<comment type="subcellular location">
    <subcellularLocation>
        <location evidence="1">Membrane</location>
        <topology evidence="1">Multi-pass membrane protein</topology>
    </subcellularLocation>
</comment>
<keyword evidence="9" id="KW-1185">Reference proteome</keyword>
<dbReference type="GO" id="GO:0016020">
    <property type="term" value="C:membrane"/>
    <property type="evidence" value="ECO:0007669"/>
    <property type="project" value="UniProtKB-SubCell"/>
</dbReference>
<evidence type="ECO:0000256" key="7">
    <source>
        <dbReference type="SAM" id="Phobius"/>
    </source>
</evidence>
<feature type="transmembrane region" description="Helical" evidence="7">
    <location>
        <begin position="34"/>
        <end position="51"/>
    </location>
</feature>
<organism evidence="8 9">
    <name type="scientific">Desulfurobacterium atlanticum</name>
    <dbReference type="NCBI Taxonomy" id="240169"/>
    <lineage>
        <taxon>Bacteria</taxon>
        <taxon>Pseudomonadati</taxon>
        <taxon>Aquificota</taxon>
        <taxon>Aquificia</taxon>
        <taxon>Desulfurobacteriales</taxon>
        <taxon>Desulfurobacteriaceae</taxon>
        <taxon>Desulfurobacterium</taxon>
    </lineage>
</organism>
<evidence type="ECO:0000256" key="1">
    <source>
        <dbReference type="ARBA" id="ARBA00004141"/>
    </source>
</evidence>
<proteinExistence type="predicted"/>
<evidence type="ECO:0000256" key="4">
    <source>
        <dbReference type="ARBA" id="ARBA00022692"/>
    </source>
</evidence>
<name>A0A238XSL1_9BACT</name>
<evidence type="ECO:0000313" key="8">
    <source>
        <dbReference type="EMBL" id="SNR61692.1"/>
    </source>
</evidence>
<protein>
    <recommendedName>
        <fullName evidence="10">AEC family transporter</fullName>
    </recommendedName>
</protein>
<dbReference type="EMBL" id="FZOB01000001">
    <property type="protein sequence ID" value="SNR61692.1"/>
    <property type="molecule type" value="Genomic_DNA"/>
</dbReference>
<evidence type="ECO:0000256" key="3">
    <source>
        <dbReference type="ARBA" id="ARBA00022475"/>
    </source>
</evidence>
<evidence type="ECO:0000256" key="6">
    <source>
        <dbReference type="ARBA" id="ARBA00023136"/>
    </source>
</evidence>
<feature type="transmembrane region" description="Helical" evidence="7">
    <location>
        <begin position="154"/>
        <end position="172"/>
    </location>
</feature>
<dbReference type="OrthoDB" id="9798064at2"/>
<dbReference type="Proteomes" id="UP000198405">
    <property type="component" value="Unassembled WGS sequence"/>
</dbReference>
<evidence type="ECO:0000313" key="9">
    <source>
        <dbReference type="Proteomes" id="UP000198405"/>
    </source>
</evidence>
<keyword evidence="3" id="KW-1003">Cell membrane</keyword>
<feature type="transmembrane region" description="Helical" evidence="7">
    <location>
        <begin position="99"/>
        <end position="115"/>
    </location>
</feature>
<sequence>METIILNVIFPIYILIALGFIAGKAKKRLDTEGITFIVLYFLAPALVFSSFRKLHITVESFTYIAINGTVTIGSIWFIAFLFAKIFYKRRIPAFELSSSIMNIGYLGLPLIYVLFGENALGYAVTYMVLVTIIHFTIAVVALNPDSLKDGIVETLKIPLIYAVIFSFFFKNIPLPDGMEKMLKLMGDSTMPLMLITIGIKLSSIKMENLHTGISGALLRLIGGTFISFLTVKTFSCPELLKKTIFVQSTLPSAILNFVLCDRFKQDPDISASIIFFSTLISPVWLFIVVKFLLPLI</sequence>
<dbReference type="PANTHER" id="PTHR36838:SF1">
    <property type="entry name" value="SLR1864 PROTEIN"/>
    <property type="match status" value="1"/>
</dbReference>
<dbReference type="RefSeq" id="WP_089322248.1">
    <property type="nucleotide sequence ID" value="NZ_FZOB01000001.1"/>
</dbReference>
<feature type="transmembrane region" description="Helical" evidence="7">
    <location>
        <begin position="213"/>
        <end position="231"/>
    </location>
</feature>
<reference evidence="9" key="1">
    <citation type="submission" date="2017-06" db="EMBL/GenBank/DDBJ databases">
        <authorList>
            <person name="Varghese N."/>
            <person name="Submissions S."/>
        </authorList>
    </citation>
    <scope>NUCLEOTIDE SEQUENCE [LARGE SCALE GENOMIC DNA]</scope>
    <source>
        <strain evidence="9">DSM 15668</strain>
    </source>
</reference>
<feature type="transmembrane region" description="Helical" evidence="7">
    <location>
        <begin position="6"/>
        <end position="22"/>
    </location>
</feature>
<dbReference type="GO" id="GO:0055085">
    <property type="term" value="P:transmembrane transport"/>
    <property type="evidence" value="ECO:0007669"/>
    <property type="project" value="InterPro"/>
</dbReference>
<feature type="transmembrane region" description="Helical" evidence="7">
    <location>
        <begin position="63"/>
        <end position="87"/>
    </location>
</feature>
<dbReference type="PANTHER" id="PTHR36838">
    <property type="entry name" value="AUXIN EFFLUX CARRIER FAMILY PROTEIN"/>
    <property type="match status" value="1"/>
</dbReference>
<dbReference type="InterPro" id="IPR004776">
    <property type="entry name" value="Mem_transp_PIN-like"/>
</dbReference>
<keyword evidence="6 7" id="KW-0472">Membrane</keyword>
<keyword evidence="5 7" id="KW-1133">Transmembrane helix</keyword>
<feature type="transmembrane region" description="Helical" evidence="7">
    <location>
        <begin position="272"/>
        <end position="293"/>
    </location>
</feature>